<evidence type="ECO:0000313" key="6">
    <source>
        <dbReference type="Proteomes" id="UP000016930"/>
    </source>
</evidence>
<dbReference type="InterPro" id="IPR031632">
    <property type="entry name" value="SVIP"/>
</dbReference>
<sequence length="90" mass="9445">MGSICSKASNHSGGHTLLGPADTNQPSNGQRPNDPRAAAAEAAERRLQAAQSRGISSANPNKGQLAAKLEASRTAARVPESQQEERLVWD</sequence>
<gene>
    <name evidence="5" type="ORF">CERSUDRAFT_90642</name>
</gene>
<keyword evidence="2" id="KW-0564">Palmitate</keyword>
<dbReference type="Pfam" id="PF15811">
    <property type="entry name" value="SVIP"/>
    <property type="match status" value="1"/>
</dbReference>
<feature type="region of interest" description="Disordered" evidence="4">
    <location>
        <begin position="1"/>
        <end position="90"/>
    </location>
</feature>
<dbReference type="Proteomes" id="UP000016930">
    <property type="component" value="Unassembled WGS sequence"/>
</dbReference>
<keyword evidence="6" id="KW-1185">Reference proteome</keyword>
<dbReference type="AlphaFoldDB" id="M2RC57"/>
<evidence type="ECO:0000256" key="3">
    <source>
        <dbReference type="ARBA" id="ARBA00023288"/>
    </source>
</evidence>
<dbReference type="EMBL" id="KB445791">
    <property type="protein sequence ID" value="EMD42040.1"/>
    <property type="molecule type" value="Genomic_DNA"/>
</dbReference>
<evidence type="ECO:0000313" key="5">
    <source>
        <dbReference type="EMBL" id="EMD42040.1"/>
    </source>
</evidence>
<evidence type="ECO:0000256" key="2">
    <source>
        <dbReference type="ARBA" id="ARBA00023139"/>
    </source>
</evidence>
<dbReference type="HOGENOM" id="CLU_162866_0_0_1"/>
<keyword evidence="3" id="KW-0449">Lipoprotein</keyword>
<reference evidence="5 6" key="1">
    <citation type="journal article" date="2012" name="Proc. Natl. Acad. Sci. U.S.A.">
        <title>Comparative genomics of Ceriporiopsis subvermispora and Phanerochaete chrysosporium provide insight into selective ligninolysis.</title>
        <authorList>
            <person name="Fernandez-Fueyo E."/>
            <person name="Ruiz-Duenas F.J."/>
            <person name="Ferreira P."/>
            <person name="Floudas D."/>
            <person name="Hibbett D.S."/>
            <person name="Canessa P."/>
            <person name="Larrondo L.F."/>
            <person name="James T.Y."/>
            <person name="Seelenfreund D."/>
            <person name="Lobos S."/>
            <person name="Polanco R."/>
            <person name="Tello M."/>
            <person name="Honda Y."/>
            <person name="Watanabe T."/>
            <person name="Watanabe T."/>
            <person name="Ryu J.S."/>
            <person name="Kubicek C.P."/>
            <person name="Schmoll M."/>
            <person name="Gaskell J."/>
            <person name="Hammel K.E."/>
            <person name="St John F.J."/>
            <person name="Vanden Wymelenberg A."/>
            <person name="Sabat G."/>
            <person name="Splinter BonDurant S."/>
            <person name="Syed K."/>
            <person name="Yadav J.S."/>
            <person name="Doddapaneni H."/>
            <person name="Subramanian V."/>
            <person name="Lavin J.L."/>
            <person name="Oguiza J.A."/>
            <person name="Perez G."/>
            <person name="Pisabarro A.G."/>
            <person name="Ramirez L."/>
            <person name="Santoyo F."/>
            <person name="Master E."/>
            <person name="Coutinho P.M."/>
            <person name="Henrissat B."/>
            <person name="Lombard V."/>
            <person name="Magnuson J.K."/>
            <person name="Kuees U."/>
            <person name="Hori C."/>
            <person name="Igarashi K."/>
            <person name="Samejima M."/>
            <person name="Held B.W."/>
            <person name="Barry K.W."/>
            <person name="LaButti K.M."/>
            <person name="Lapidus A."/>
            <person name="Lindquist E.A."/>
            <person name="Lucas S.M."/>
            <person name="Riley R."/>
            <person name="Salamov A.A."/>
            <person name="Hoffmeister D."/>
            <person name="Schwenk D."/>
            <person name="Hadar Y."/>
            <person name="Yarden O."/>
            <person name="de Vries R.P."/>
            <person name="Wiebenga A."/>
            <person name="Stenlid J."/>
            <person name="Eastwood D."/>
            <person name="Grigoriev I.V."/>
            <person name="Berka R.M."/>
            <person name="Blanchette R.A."/>
            <person name="Kersten P."/>
            <person name="Martinez A.T."/>
            <person name="Vicuna R."/>
            <person name="Cullen D."/>
        </authorList>
    </citation>
    <scope>NUCLEOTIDE SEQUENCE [LARGE SCALE GENOMIC DNA]</scope>
    <source>
        <strain evidence="5 6">B</strain>
    </source>
</reference>
<accession>M2RC57</accession>
<evidence type="ECO:0000256" key="4">
    <source>
        <dbReference type="SAM" id="MobiDB-lite"/>
    </source>
</evidence>
<feature type="compositionally biased region" description="Polar residues" evidence="4">
    <location>
        <begin position="1"/>
        <end position="13"/>
    </location>
</feature>
<organism evidence="5 6">
    <name type="scientific">Ceriporiopsis subvermispora (strain B)</name>
    <name type="common">White-rot fungus</name>
    <name type="synonym">Gelatoporia subvermispora</name>
    <dbReference type="NCBI Taxonomy" id="914234"/>
    <lineage>
        <taxon>Eukaryota</taxon>
        <taxon>Fungi</taxon>
        <taxon>Dikarya</taxon>
        <taxon>Basidiomycota</taxon>
        <taxon>Agaricomycotina</taxon>
        <taxon>Agaricomycetes</taxon>
        <taxon>Polyporales</taxon>
        <taxon>Gelatoporiaceae</taxon>
        <taxon>Gelatoporia</taxon>
    </lineage>
</organism>
<protein>
    <submittedName>
        <fullName evidence="5">Uncharacterized protein</fullName>
    </submittedName>
</protein>
<feature type="compositionally biased region" description="Polar residues" evidence="4">
    <location>
        <begin position="53"/>
        <end position="62"/>
    </location>
</feature>
<name>M2RC57_CERS8</name>
<proteinExistence type="predicted"/>
<feature type="compositionally biased region" description="Polar residues" evidence="4">
    <location>
        <begin position="22"/>
        <end position="31"/>
    </location>
</feature>
<evidence type="ECO:0000256" key="1">
    <source>
        <dbReference type="ARBA" id="ARBA00022707"/>
    </source>
</evidence>
<dbReference type="OrthoDB" id="3264102at2759"/>
<keyword evidence="1" id="KW-0519">Myristate</keyword>